<evidence type="ECO:0000313" key="2">
    <source>
        <dbReference type="Proteomes" id="UP000075886"/>
    </source>
</evidence>
<organism evidence="1 2">
    <name type="scientific">Anopheles farauti</name>
    <dbReference type="NCBI Taxonomy" id="69004"/>
    <lineage>
        <taxon>Eukaryota</taxon>
        <taxon>Metazoa</taxon>
        <taxon>Ecdysozoa</taxon>
        <taxon>Arthropoda</taxon>
        <taxon>Hexapoda</taxon>
        <taxon>Insecta</taxon>
        <taxon>Pterygota</taxon>
        <taxon>Neoptera</taxon>
        <taxon>Endopterygota</taxon>
        <taxon>Diptera</taxon>
        <taxon>Nematocera</taxon>
        <taxon>Culicoidea</taxon>
        <taxon>Culicidae</taxon>
        <taxon>Anophelinae</taxon>
        <taxon>Anopheles</taxon>
    </lineage>
</organism>
<reference evidence="1" key="2">
    <citation type="submission" date="2020-05" db="UniProtKB">
        <authorList>
            <consortium name="EnsemblMetazoa"/>
        </authorList>
    </citation>
    <scope>IDENTIFICATION</scope>
    <source>
        <strain evidence="1">FAR1</strain>
    </source>
</reference>
<reference evidence="2" key="1">
    <citation type="submission" date="2014-01" db="EMBL/GenBank/DDBJ databases">
        <title>The Genome Sequence of Anopheles farauti FAR1 (V2).</title>
        <authorList>
            <consortium name="The Broad Institute Genomics Platform"/>
            <person name="Neafsey D.E."/>
            <person name="Besansky N."/>
            <person name="Howell P."/>
            <person name="Walton C."/>
            <person name="Young S.K."/>
            <person name="Zeng Q."/>
            <person name="Gargeya S."/>
            <person name="Fitzgerald M."/>
            <person name="Haas B."/>
            <person name="Abouelleil A."/>
            <person name="Allen A.W."/>
            <person name="Alvarado L."/>
            <person name="Arachchi H.M."/>
            <person name="Berlin A.M."/>
            <person name="Chapman S.B."/>
            <person name="Gainer-Dewar J."/>
            <person name="Goldberg J."/>
            <person name="Griggs A."/>
            <person name="Gujja S."/>
            <person name="Hansen M."/>
            <person name="Howarth C."/>
            <person name="Imamovic A."/>
            <person name="Ireland A."/>
            <person name="Larimer J."/>
            <person name="McCowan C."/>
            <person name="Murphy C."/>
            <person name="Pearson M."/>
            <person name="Poon T.W."/>
            <person name="Priest M."/>
            <person name="Roberts A."/>
            <person name="Saif S."/>
            <person name="Shea T."/>
            <person name="Sisk P."/>
            <person name="Sykes S."/>
            <person name="Wortman J."/>
            <person name="Nusbaum C."/>
            <person name="Birren B."/>
        </authorList>
    </citation>
    <scope>NUCLEOTIDE SEQUENCE [LARGE SCALE GENOMIC DNA]</scope>
    <source>
        <strain evidence="2">FAR1</strain>
    </source>
</reference>
<evidence type="ECO:0008006" key="3">
    <source>
        <dbReference type="Google" id="ProtNLM"/>
    </source>
</evidence>
<protein>
    <recommendedName>
        <fullName evidence="3">TIL domain-containing protein</fullName>
    </recommendedName>
</protein>
<dbReference type="Proteomes" id="UP000075886">
    <property type="component" value="Unassembled WGS sequence"/>
</dbReference>
<evidence type="ECO:0000313" key="1">
    <source>
        <dbReference type="EnsemblMetazoa" id="AFAF017419-PA"/>
    </source>
</evidence>
<accession>A0A182QUZ9</accession>
<keyword evidence="2" id="KW-1185">Reference proteome</keyword>
<proteinExistence type="predicted"/>
<dbReference type="EnsemblMetazoa" id="AFAF017419-RA">
    <property type="protein sequence ID" value="AFAF017419-PA"/>
    <property type="gene ID" value="AFAF017419"/>
</dbReference>
<dbReference type="VEuPathDB" id="VectorBase:AFAF017419"/>
<name>A0A182QUZ9_9DIPT</name>
<dbReference type="AlphaFoldDB" id="A0A182QUZ9"/>
<sequence>MVLVGEANAQEGDITTGCGVLPKCGINQVAACCEPCYSVYCFYINRNCGKNCVKGCYCALGYVQLKPNGPCVNKLIKSLQQQNGYLNSAPTAIALMGLRVCLGVSRFGIYRTGNGRAELGLCQTAA</sequence>
<dbReference type="EMBL" id="AXCN02000280">
    <property type="status" value="NOT_ANNOTATED_CDS"/>
    <property type="molecule type" value="Genomic_DNA"/>
</dbReference>